<name>A0A218Z135_9HELO</name>
<dbReference type="SUPFAM" id="SSF52777">
    <property type="entry name" value="CoA-dependent acyltransferases"/>
    <property type="match status" value="1"/>
</dbReference>
<sequence>MWPFTSDPVDENYIRAASPNERRCIVREYLGFYRALIVGGIFEFAESVDTNSVFTYIHALRQCIDRHPQLSVTISKVESESPYYVFCPQLDLRKHIEILGHSDQNGESETIAIQRALPSILDAKWPVSVPAWKIVVLPFSDRRCFIGFSFSHTIGDGVSGLAFNRTFLDALQERHAMTDLMYTSTRKPFNQPFDTANNLTISWSFLLKPLLGAYLPVCIASLCGGVNSLLPGTWTGAPIFYDPETYRTGVEMLTVDANLVEDALKLCRMHCAKLTGLLHQMIISALSDCLPEPHTIDSFSSGTVINMRRQVNASNDDMGLFVSADFQTFALQKTVSNQTSKGFSWDLATSITERLAVKSQQLHDQPIGLLRYLTSVHSWTLSKLGARREGSYELSNLVDFKPLGSVDRCSVTAMLFCQPADVTGGPPLTFNVVSAIGGPLVIAVSWQIGALGFGLERKETDFVKDR</sequence>
<dbReference type="OrthoDB" id="2150604at2759"/>
<dbReference type="EMBL" id="MZNU01000298">
    <property type="protein sequence ID" value="OWP00975.1"/>
    <property type="molecule type" value="Genomic_DNA"/>
</dbReference>
<dbReference type="InterPro" id="IPR023213">
    <property type="entry name" value="CAT-like_dom_sf"/>
</dbReference>
<keyword evidence="2" id="KW-1185">Reference proteome</keyword>
<gene>
    <name evidence="1" type="ORF">B2J93_271</name>
</gene>
<protein>
    <recommendedName>
        <fullName evidence="3">Alcohol acetyltransferase</fullName>
    </recommendedName>
</protein>
<dbReference type="PANTHER" id="PTHR28037">
    <property type="entry name" value="ALCOHOL O-ACETYLTRANSFERASE 1-RELATED"/>
    <property type="match status" value="1"/>
</dbReference>
<evidence type="ECO:0000313" key="2">
    <source>
        <dbReference type="Proteomes" id="UP000242519"/>
    </source>
</evidence>
<dbReference type="Gene3D" id="3.30.559.10">
    <property type="entry name" value="Chloramphenicol acetyltransferase-like domain"/>
    <property type="match status" value="1"/>
</dbReference>
<evidence type="ECO:0008006" key="3">
    <source>
        <dbReference type="Google" id="ProtNLM"/>
    </source>
</evidence>
<dbReference type="STRING" id="503106.A0A218Z135"/>
<dbReference type="Pfam" id="PF07247">
    <property type="entry name" value="AATase"/>
    <property type="match status" value="1"/>
</dbReference>
<organism evidence="1 2">
    <name type="scientific">Diplocarpon coronariae</name>
    <dbReference type="NCBI Taxonomy" id="2795749"/>
    <lineage>
        <taxon>Eukaryota</taxon>
        <taxon>Fungi</taxon>
        <taxon>Dikarya</taxon>
        <taxon>Ascomycota</taxon>
        <taxon>Pezizomycotina</taxon>
        <taxon>Leotiomycetes</taxon>
        <taxon>Helotiales</taxon>
        <taxon>Drepanopezizaceae</taxon>
        <taxon>Diplocarpon</taxon>
    </lineage>
</organism>
<reference evidence="1 2" key="1">
    <citation type="submission" date="2017-04" db="EMBL/GenBank/DDBJ databases">
        <title>Draft genome sequence of Marssonina coronaria NL1: causal agent of apple blotch.</title>
        <authorList>
            <person name="Cheng Q."/>
        </authorList>
    </citation>
    <scope>NUCLEOTIDE SEQUENCE [LARGE SCALE GENOMIC DNA]</scope>
    <source>
        <strain evidence="1 2">NL1</strain>
    </source>
</reference>
<dbReference type="InterPro" id="IPR052058">
    <property type="entry name" value="Alcohol_O-acetyltransferase"/>
</dbReference>
<comment type="caution">
    <text evidence="1">The sequence shown here is derived from an EMBL/GenBank/DDBJ whole genome shotgun (WGS) entry which is preliminary data.</text>
</comment>
<dbReference type="Proteomes" id="UP000242519">
    <property type="component" value="Unassembled WGS sequence"/>
</dbReference>
<dbReference type="GO" id="GO:0008080">
    <property type="term" value="F:N-acetyltransferase activity"/>
    <property type="evidence" value="ECO:0007669"/>
    <property type="project" value="TreeGrafter"/>
</dbReference>
<dbReference type="AlphaFoldDB" id="A0A218Z135"/>
<dbReference type="PANTHER" id="PTHR28037:SF1">
    <property type="entry name" value="ALCOHOL O-ACETYLTRANSFERASE 1-RELATED"/>
    <property type="match status" value="1"/>
</dbReference>
<proteinExistence type="predicted"/>
<accession>A0A218Z135</accession>
<dbReference type="InParanoid" id="A0A218Z135"/>
<evidence type="ECO:0000313" key="1">
    <source>
        <dbReference type="EMBL" id="OWP00975.1"/>
    </source>
</evidence>
<dbReference type="InterPro" id="IPR010828">
    <property type="entry name" value="Atf2/Sli1-like"/>
</dbReference>